<dbReference type="SUPFAM" id="SSF51695">
    <property type="entry name" value="PLC-like phosphodiesterases"/>
    <property type="match status" value="1"/>
</dbReference>
<gene>
    <name evidence="1" type="ORF">B0T16DRAFT_1319</name>
</gene>
<dbReference type="GO" id="GO:0006629">
    <property type="term" value="P:lipid metabolic process"/>
    <property type="evidence" value="ECO:0007669"/>
    <property type="project" value="InterPro"/>
</dbReference>
<comment type="caution">
    <text evidence="1">The sequence shown here is derived from an EMBL/GenBank/DDBJ whole genome shotgun (WGS) entry which is preliminary data.</text>
</comment>
<name>A0AA39YN23_9PEZI</name>
<keyword evidence="2" id="KW-1185">Reference proteome</keyword>
<reference evidence="1" key="1">
    <citation type="submission" date="2023-06" db="EMBL/GenBank/DDBJ databases">
        <title>Genome-scale phylogeny and comparative genomics of the fungal order Sordariales.</title>
        <authorList>
            <consortium name="Lawrence Berkeley National Laboratory"/>
            <person name="Hensen N."/>
            <person name="Bonometti L."/>
            <person name="Westerberg I."/>
            <person name="Brannstrom I.O."/>
            <person name="Guillou S."/>
            <person name="Cros-Aarteil S."/>
            <person name="Calhoun S."/>
            <person name="Haridas S."/>
            <person name="Kuo A."/>
            <person name="Mondo S."/>
            <person name="Pangilinan J."/>
            <person name="Riley R."/>
            <person name="Labutti K."/>
            <person name="Andreopoulos B."/>
            <person name="Lipzen A."/>
            <person name="Chen C."/>
            <person name="Yanf M."/>
            <person name="Daum C."/>
            <person name="Ng V."/>
            <person name="Clum A."/>
            <person name="Steindorff A."/>
            <person name="Ohm R."/>
            <person name="Martin F."/>
            <person name="Silar P."/>
            <person name="Natvig D."/>
            <person name="Lalanne C."/>
            <person name="Gautier V."/>
            <person name="Ament-Velasquez S.L."/>
            <person name="Kruys A."/>
            <person name="Hutchinson M.I."/>
            <person name="Powell A.J."/>
            <person name="Barry K."/>
            <person name="Miller A.N."/>
            <person name="Grigoriev I.V."/>
            <person name="Debuchy R."/>
            <person name="Gladieux P."/>
            <person name="Thoren M.H."/>
            <person name="Johannesson H."/>
        </authorList>
    </citation>
    <scope>NUCLEOTIDE SEQUENCE</scope>
    <source>
        <strain evidence="1">SMH2532-1</strain>
    </source>
</reference>
<organism evidence="1 2">
    <name type="scientific">Cercophora newfieldiana</name>
    <dbReference type="NCBI Taxonomy" id="92897"/>
    <lineage>
        <taxon>Eukaryota</taxon>
        <taxon>Fungi</taxon>
        <taxon>Dikarya</taxon>
        <taxon>Ascomycota</taxon>
        <taxon>Pezizomycotina</taxon>
        <taxon>Sordariomycetes</taxon>
        <taxon>Sordariomycetidae</taxon>
        <taxon>Sordariales</taxon>
        <taxon>Lasiosphaeriaceae</taxon>
        <taxon>Cercophora</taxon>
    </lineage>
</organism>
<dbReference type="InterPro" id="IPR051057">
    <property type="entry name" value="PI-PLC_domain"/>
</dbReference>
<dbReference type="PANTHER" id="PTHR13593">
    <property type="match status" value="1"/>
</dbReference>
<dbReference type="Proteomes" id="UP001174936">
    <property type="component" value="Unassembled WGS sequence"/>
</dbReference>
<dbReference type="Gene3D" id="3.20.20.190">
    <property type="entry name" value="Phosphatidylinositol (PI) phosphodiesterase"/>
    <property type="match status" value="1"/>
</dbReference>
<dbReference type="EMBL" id="JAULSV010000001">
    <property type="protein sequence ID" value="KAK0654895.1"/>
    <property type="molecule type" value="Genomic_DNA"/>
</dbReference>
<accession>A0AA39YN23</accession>
<dbReference type="InterPro" id="IPR017946">
    <property type="entry name" value="PLC-like_Pdiesterase_TIM-brl"/>
</dbReference>
<dbReference type="AlphaFoldDB" id="A0AA39YN23"/>
<proteinExistence type="predicted"/>
<evidence type="ECO:0000313" key="2">
    <source>
        <dbReference type="Proteomes" id="UP001174936"/>
    </source>
</evidence>
<dbReference type="GO" id="GO:0008081">
    <property type="term" value="F:phosphoric diester hydrolase activity"/>
    <property type="evidence" value="ECO:0007669"/>
    <property type="project" value="InterPro"/>
</dbReference>
<dbReference type="PANTHER" id="PTHR13593:SF113">
    <property type="entry name" value="SI:DKEY-266F7.9"/>
    <property type="match status" value="1"/>
</dbReference>
<protein>
    <submittedName>
        <fullName evidence="1">PLC-like phosphodiesterase</fullName>
    </submittedName>
</protein>
<evidence type="ECO:0000313" key="1">
    <source>
        <dbReference type="EMBL" id="KAK0654895.1"/>
    </source>
</evidence>
<sequence>MSYLGVARIGAAMEIQKMVRKEEQAKAAQNRRYREDLQNVLSARQSEHPGCHIVVYFRCGETASWSSGSQVLEPTVENDLSPSKYEWSSEWVSVTCVVYQGEFEYWHPGMKHKPWKEYIAASVPPESLDGASPKRFKFPLLPAWYNPLSWMRILNDDTNIKNITIPGSHLSSATEASLSNADHPSGQAGRSHKAYICQQETIATQLKMGVRMIDVRCGPEGRLAVDAYHLSDQVGNVFLTCENFVREHPTQTIMVCVSWGYARTAPPGNLADRINARITQHPGLWYTGSRWPTLGEVRGKCVLLRGFQAASNSNNNGPDETGHDMVHGMSQLRAAERTPVQVLGPNSLASLVGQSPAPTIAPAIIALGDAARSETRAIDARALNEGVQNLIRNSTGRRQGLWFFNDFVSRTVVESIARMNAGALSQ</sequence>